<accession>A0A8X6J9V0</accession>
<sequence length="88" mass="10350">MLPAWVTSSQRVPLYHNWTAALQTDVYLRCTIHRNDIFSSNVCYVRSLKKLSQERKFPQVLKSCKYYRTGEDVFWRKLNFGVVSTSSV</sequence>
<dbReference type="AlphaFoldDB" id="A0A8X6J9V0"/>
<comment type="caution">
    <text evidence="1">The sequence shown here is derived from an EMBL/GenBank/DDBJ whole genome shotgun (WGS) entry which is preliminary data.</text>
</comment>
<gene>
    <name evidence="1" type="ORF">TNCT_564061</name>
</gene>
<organism evidence="1 2">
    <name type="scientific">Trichonephila clavata</name>
    <name type="common">Joro spider</name>
    <name type="synonym">Nephila clavata</name>
    <dbReference type="NCBI Taxonomy" id="2740835"/>
    <lineage>
        <taxon>Eukaryota</taxon>
        <taxon>Metazoa</taxon>
        <taxon>Ecdysozoa</taxon>
        <taxon>Arthropoda</taxon>
        <taxon>Chelicerata</taxon>
        <taxon>Arachnida</taxon>
        <taxon>Araneae</taxon>
        <taxon>Araneomorphae</taxon>
        <taxon>Entelegynae</taxon>
        <taxon>Araneoidea</taxon>
        <taxon>Nephilidae</taxon>
        <taxon>Trichonephila</taxon>
    </lineage>
</organism>
<evidence type="ECO:0000313" key="2">
    <source>
        <dbReference type="Proteomes" id="UP000887116"/>
    </source>
</evidence>
<proteinExistence type="predicted"/>
<dbReference type="Proteomes" id="UP000887116">
    <property type="component" value="Unassembled WGS sequence"/>
</dbReference>
<keyword evidence="2" id="KW-1185">Reference proteome</keyword>
<dbReference type="EMBL" id="BMAO01014936">
    <property type="protein sequence ID" value="GFQ98100.1"/>
    <property type="molecule type" value="Genomic_DNA"/>
</dbReference>
<reference evidence="1" key="1">
    <citation type="submission" date="2020-07" db="EMBL/GenBank/DDBJ databases">
        <title>Multicomponent nature underlies the extraordinary mechanical properties of spider dragline silk.</title>
        <authorList>
            <person name="Kono N."/>
            <person name="Nakamura H."/>
            <person name="Mori M."/>
            <person name="Yoshida Y."/>
            <person name="Ohtoshi R."/>
            <person name="Malay A.D."/>
            <person name="Moran D.A.P."/>
            <person name="Tomita M."/>
            <person name="Numata K."/>
            <person name="Arakawa K."/>
        </authorList>
    </citation>
    <scope>NUCLEOTIDE SEQUENCE</scope>
</reference>
<protein>
    <submittedName>
        <fullName evidence="1">Uncharacterized protein</fullName>
    </submittedName>
</protein>
<evidence type="ECO:0000313" key="1">
    <source>
        <dbReference type="EMBL" id="GFQ98100.1"/>
    </source>
</evidence>
<name>A0A8X6J9V0_TRICU</name>